<evidence type="ECO:0000256" key="1">
    <source>
        <dbReference type="ARBA" id="ARBA00006217"/>
    </source>
</evidence>
<dbReference type="PANTHER" id="PTHR11002:SF76">
    <property type="entry name" value="CARBONIC ANHYDRASE"/>
    <property type="match status" value="1"/>
</dbReference>
<evidence type="ECO:0000256" key="4">
    <source>
        <dbReference type="ARBA" id="ARBA00022833"/>
    </source>
</evidence>
<dbReference type="InterPro" id="IPR001765">
    <property type="entry name" value="Carbonic_anhydrase"/>
</dbReference>
<feature type="binding site" evidence="7">
    <location>
        <position position="145"/>
    </location>
    <ligand>
        <name>Zn(2+)</name>
        <dbReference type="ChEBI" id="CHEBI:29105"/>
    </ligand>
</feature>
<evidence type="ECO:0000256" key="5">
    <source>
        <dbReference type="ARBA" id="ARBA00023239"/>
    </source>
</evidence>
<dbReference type="Pfam" id="PF00484">
    <property type="entry name" value="Pro_CA"/>
    <property type="match status" value="1"/>
</dbReference>
<dbReference type="GO" id="GO:0008270">
    <property type="term" value="F:zinc ion binding"/>
    <property type="evidence" value="ECO:0007669"/>
    <property type="project" value="InterPro"/>
</dbReference>
<feature type="binding site" evidence="7">
    <location>
        <position position="202"/>
    </location>
    <ligand>
        <name>Zn(2+)</name>
        <dbReference type="ChEBI" id="CHEBI:29105"/>
    </ligand>
</feature>
<evidence type="ECO:0000256" key="6">
    <source>
        <dbReference type="ARBA" id="ARBA00048348"/>
    </source>
</evidence>
<comment type="caution">
    <text evidence="8">The sequence shown here is derived from an EMBL/GenBank/DDBJ whole genome shotgun (WGS) entry which is preliminary data.</text>
</comment>
<dbReference type="Proteomes" id="UP000807469">
    <property type="component" value="Unassembled WGS sequence"/>
</dbReference>
<dbReference type="SMART" id="SM00947">
    <property type="entry name" value="Pro_CA"/>
    <property type="match status" value="1"/>
</dbReference>
<dbReference type="AlphaFoldDB" id="A0A9P5YXX5"/>
<evidence type="ECO:0000256" key="2">
    <source>
        <dbReference type="ARBA" id="ARBA00012925"/>
    </source>
</evidence>
<evidence type="ECO:0000313" key="8">
    <source>
        <dbReference type="EMBL" id="KAF9477103.1"/>
    </source>
</evidence>
<gene>
    <name evidence="8" type="ORF">BDN70DRAFT_881526</name>
</gene>
<feature type="binding site" evidence="7">
    <location>
        <position position="199"/>
    </location>
    <ligand>
        <name>Zn(2+)</name>
        <dbReference type="ChEBI" id="CHEBI:29105"/>
    </ligand>
</feature>
<name>A0A9P5YXX5_9AGAR</name>
<evidence type="ECO:0000256" key="7">
    <source>
        <dbReference type="PIRSR" id="PIRSR601765-1"/>
    </source>
</evidence>
<dbReference type="PANTHER" id="PTHR11002">
    <property type="entry name" value="CARBONIC ANHYDRASE"/>
    <property type="match status" value="1"/>
</dbReference>
<dbReference type="EMBL" id="MU155271">
    <property type="protein sequence ID" value="KAF9477103.1"/>
    <property type="molecule type" value="Genomic_DNA"/>
</dbReference>
<protein>
    <recommendedName>
        <fullName evidence="2">carbonic anhydrase</fullName>
        <ecNumber evidence="2">4.2.1.1</ecNumber>
    </recommendedName>
</protein>
<keyword evidence="5" id="KW-0456">Lyase</keyword>
<dbReference type="GO" id="GO:0034599">
    <property type="term" value="P:cellular response to oxidative stress"/>
    <property type="evidence" value="ECO:0007669"/>
    <property type="project" value="TreeGrafter"/>
</dbReference>
<dbReference type="EC" id="4.2.1.1" evidence="2"/>
<accession>A0A9P5YXX5</accession>
<proteinExistence type="inferred from homology"/>
<dbReference type="OrthoDB" id="10248475at2759"/>
<dbReference type="GO" id="GO:0071244">
    <property type="term" value="P:cellular response to carbon dioxide"/>
    <property type="evidence" value="ECO:0007669"/>
    <property type="project" value="TreeGrafter"/>
</dbReference>
<feature type="binding site" evidence="7">
    <location>
        <position position="143"/>
    </location>
    <ligand>
        <name>Zn(2+)</name>
        <dbReference type="ChEBI" id="CHEBI:29105"/>
    </ligand>
</feature>
<organism evidence="8 9">
    <name type="scientific">Pholiota conissans</name>
    <dbReference type="NCBI Taxonomy" id="109636"/>
    <lineage>
        <taxon>Eukaryota</taxon>
        <taxon>Fungi</taxon>
        <taxon>Dikarya</taxon>
        <taxon>Basidiomycota</taxon>
        <taxon>Agaricomycotina</taxon>
        <taxon>Agaricomycetes</taxon>
        <taxon>Agaricomycetidae</taxon>
        <taxon>Agaricales</taxon>
        <taxon>Agaricineae</taxon>
        <taxon>Strophariaceae</taxon>
        <taxon>Pholiota</taxon>
    </lineage>
</organism>
<evidence type="ECO:0000313" key="9">
    <source>
        <dbReference type="Proteomes" id="UP000807469"/>
    </source>
</evidence>
<sequence>MLGQSSKSATVNVVRPYAAAAGRTSSKTYAPAFNSTDTTGAAITAQYAYPTSKRLSTRSSAPQKLHIQAELCPTTLNGRSMLASTPKSAMRGPTYMTKRARSTIAELFRGNEEYMASMSKDNPGLLATLANEGQRPPFMLVDCSDSRVNEQGIFSAQPGTIFTAGNIANRFDEDDLNSNAVLSFAVETLKVKHVVVMGHYGCGGVAAAMVPLTGPPKRPADVAVQGWIEPIRHIYETSTREEIVAHREKHKTLPLAILPRLHDPAFRALVEENVKSNVQKIANSAVVCELFAASVPVPSSPPIDPDTLPEIYIHGWVYDVENGKVSDLNVSVGPPGRDLPFSPFPVIPPAGGAVGECKAHGGGC</sequence>
<dbReference type="GO" id="GO:0004089">
    <property type="term" value="F:carbonate dehydratase activity"/>
    <property type="evidence" value="ECO:0007669"/>
    <property type="project" value="UniProtKB-EC"/>
</dbReference>
<keyword evidence="4 7" id="KW-0862">Zinc</keyword>
<evidence type="ECO:0000256" key="3">
    <source>
        <dbReference type="ARBA" id="ARBA00022723"/>
    </source>
</evidence>
<dbReference type="Gene3D" id="3.40.1050.10">
    <property type="entry name" value="Carbonic anhydrase"/>
    <property type="match status" value="1"/>
</dbReference>
<keyword evidence="9" id="KW-1185">Reference proteome</keyword>
<reference evidence="8" key="1">
    <citation type="submission" date="2020-11" db="EMBL/GenBank/DDBJ databases">
        <authorList>
            <consortium name="DOE Joint Genome Institute"/>
            <person name="Ahrendt S."/>
            <person name="Riley R."/>
            <person name="Andreopoulos W."/>
            <person name="Labutti K."/>
            <person name="Pangilinan J."/>
            <person name="Ruiz-Duenas F.J."/>
            <person name="Barrasa J.M."/>
            <person name="Sanchez-Garcia M."/>
            <person name="Camarero S."/>
            <person name="Miyauchi S."/>
            <person name="Serrano A."/>
            <person name="Linde D."/>
            <person name="Babiker R."/>
            <person name="Drula E."/>
            <person name="Ayuso-Fernandez I."/>
            <person name="Pacheco R."/>
            <person name="Padilla G."/>
            <person name="Ferreira P."/>
            <person name="Barriuso J."/>
            <person name="Kellner H."/>
            <person name="Castanera R."/>
            <person name="Alfaro M."/>
            <person name="Ramirez L."/>
            <person name="Pisabarro A.G."/>
            <person name="Kuo A."/>
            <person name="Tritt A."/>
            <person name="Lipzen A."/>
            <person name="He G."/>
            <person name="Yan M."/>
            <person name="Ng V."/>
            <person name="Cullen D."/>
            <person name="Martin F."/>
            <person name="Rosso M.-N."/>
            <person name="Henrissat B."/>
            <person name="Hibbett D."/>
            <person name="Martinez A.T."/>
            <person name="Grigoriev I.V."/>
        </authorList>
    </citation>
    <scope>NUCLEOTIDE SEQUENCE</scope>
    <source>
        <strain evidence="8">CIRM-BRFM 674</strain>
    </source>
</reference>
<comment type="catalytic activity">
    <reaction evidence="6">
        <text>hydrogencarbonate + H(+) = CO2 + H2O</text>
        <dbReference type="Rhea" id="RHEA:10748"/>
        <dbReference type="ChEBI" id="CHEBI:15377"/>
        <dbReference type="ChEBI" id="CHEBI:15378"/>
        <dbReference type="ChEBI" id="CHEBI:16526"/>
        <dbReference type="ChEBI" id="CHEBI:17544"/>
        <dbReference type="EC" id="4.2.1.1"/>
    </reaction>
</comment>
<dbReference type="InterPro" id="IPR036874">
    <property type="entry name" value="Carbonic_anhydrase_sf"/>
</dbReference>
<dbReference type="SUPFAM" id="SSF53056">
    <property type="entry name" value="beta-carbonic anhydrase, cab"/>
    <property type="match status" value="1"/>
</dbReference>
<keyword evidence="3 7" id="KW-0479">Metal-binding</keyword>
<comment type="similarity">
    <text evidence="1">Belongs to the beta-class carbonic anhydrase family.</text>
</comment>
<comment type="cofactor">
    <cofactor evidence="7">
        <name>Zn(2+)</name>
        <dbReference type="ChEBI" id="CHEBI:29105"/>
    </cofactor>
    <text evidence="7">Binds 1 zinc ion per subunit.</text>
</comment>